<dbReference type="Gene3D" id="1.10.357.10">
    <property type="entry name" value="Tetracycline Repressor, domain 2"/>
    <property type="match status" value="1"/>
</dbReference>
<comment type="caution">
    <text evidence="6">The sequence shown here is derived from an EMBL/GenBank/DDBJ whole genome shotgun (WGS) entry which is preliminary data.</text>
</comment>
<sequence>MSSTPNPRRGRPRDPDIESRVVGAVEAVYWSTGWAGFTVDAVARTAGVGREAIYRRWPTKIALLVGALERTTPLPHSIDTGSLRRDLMELARQLLSTYRSRSGMVAIRVAVDARAFPDLLEPLTHTISRSRFTTTRDIVRRGVARGELPTDTDITLLLEMLTGAVLSHVLFAHDHGTESADDDRYVGVVVDMTLASVSTGAR</sequence>
<proteinExistence type="predicted"/>
<dbReference type="SUPFAM" id="SSF48498">
    <property type="entry name" value="Tetracyclin repressor-like, C-terminal domain"/>
    <property type="match status" value="1"/>
</dbReference>
<evidence type="ECO:0000256" key="2">
    <source>
        <dbReference type="ARBA" id="ARBA00023125"/>
    </source>
</evidence>
<evidence type="ECO:0000256" key="4">
    <source>
        <dbReference type="PROSITE-ProRule" id="PRU00335"/>
    </source>
</evidence>
<dbReference type="PROSITE" id="PS50977">
    <property type="entry name" value="HTH_TETR_2"/>
    <property type="match status" value="1"/>
</dbReference>
<reference evidence="7" key="1">
    <citation type="journal article" date="2019" name="Int. J. Syst. Evol. Microbiol.">
        <title>The Global Catalogue of Microorganisms (GCM) 10K type strain sequencing project: providing services to taxonomists for standard genome sequencing and annotation.</title>
        <authorList>
            <consortium name="The Broad Institute Genomics Platform"/>
            <consortium name="The Broad Institute Genome Sequencing Center for Infectious Disease"/>
            <person name="Wu L."/>
            <person name="Ma J."/>
        </authorList>
    </citation>
    <scope>NUCLEOTIDE SEQUENCE [LARGE SCALE GENOMIC DNA]</scope>
    <source>
        <strain evidence="7">CCUG 50873</strain>
    </source>
</reference>
<keyword evidence="2 4" id="KW-0238">DNA-binding</keyword>
<dbReference type="InterPro" id="IPR011075">
    <property type="entry name" value="TetR_C"/>
</dbReference>
<organism evidence="6 7">
    <name type="scientific">Williamsia deligens</name>
    <dbReference type="NCBI Taxonomy" id="321325"/>
    <lineage>
        <taxon>Bacteria</taxon>
        <taxon>Bacillati</taxon>
        <taxon>Actinomycetota</taxon>
        <taxon>Actinomycetes</taxon>
        <taxon>Mycobacteriales</taxon>
        <taxon>Nocardiaceae</taxon>
        <taxon>Williamsia</taxon>
    </lineage>
</organism>
<keyword evidence="1" id="KW-0805">Transcription regulation</keyword>
<dbReference type="Pfam" id="PF16859">
    <property type="entry name" value="TetR_C_11"/>
    <property type="match status" value="1"/>
</dbReference>
<feature type="DNA-binding region" description="H-T-H motif" evidence="4">
    <location>
        <begin position="38"/>
        <end position="57"/>
    </location>
</feature>
<protein>
    <submittedName>
        <fullName evidence="6">TetR/AcrR family transcriptional regulator</fullName>
    </submittedName>
</protein>
<dbReference type="Gene3D" id="1.10.10.60">
    <property type="entry name" value="Homeodomain-like"/>
    <property type="match status" value="1"/>
</dbReference>
<evidence type="ECO:0000256" key="3">
    <source>
        <dbReference type="ARBA" id="ARBA00023163"/>
    </source>
</evidence>
<evidence type="ECO:0000259" key="5">
    <source>
        <dbReference type="PROSITE" id="PS50977"/>
    </source>
</evidence>
<dbReference type="InterPro" id="IPR001647">
    <property type="entry name" value="HTH_TetR"/>
</dbReference>
<dbReference type="InterPro" id="IPR009057">
    <property type="entry name" value="Homeodomain-like_sf"/>
</dbReference>
<accession>A0ABW3G4E2</accession>
<dbReference type="PANTHER" id="PTHR30055">
    <property type="entry name" value="HTH-TYPE TRANSCRIPTIONAL REGULATOR RUTR"/>
    <property type="match status" value="1"/>
</dbReference>
<evidence type="ECO:0000313" key="6">
    <source>
        <dbReference type="EMBL" id="MFD0925472.1"/>
    </source>
</evidence>
<name>A0ABW3G4E2_9NOCA</name>
<gene>
    <name evidence="6" type="ORF">ACFQ04_06950</name>
</gene>
<dbReference type="InterPro" id="IPR050109">
    <property type="entry name" value="HTH-type_TetR-like_transc_reg"/>
</dbReference>
<dbReference type="SUPFAM" id="SSF46689">
    <property type="entry name" value="Homeodomain-like"/>
    <property type="match status" value="1"/>
</dbReference>
<evidence type="ECO:0000313" key="7">
    <source>
        <dbReference type="Proteomes" id="UP001597068"/>
    </source>
</evidence>
<dbReference type="RefSeq" id="WP_253646582.1">
    <property type="nucleotide sequence ID" value="NZ_BAAAMO010000002.1"/>
</dbReference>
<dbReference type="Pfam" id="PF00440">
    <property type="entry name" value="TetR_N"/>
    <property type="match status" value="1"/>
</dbReference>
<keyword evidence="7" id="KW-1185">Reference proteome</keyword>
<evidence type="ECO:0000256" key="1">
    <source>
        <dbReference type="ARBA" id="ARBA00023015"/>
    </source>
</evidence>
<dbReference type="PANTHER" id="PTHR30055:SF148">
    <property type="entry name" value="TETR-FAMILY TRANSCRIPTIONAL REGULATOR"/>
    <property type="match status" value="1"/>
</dbReference>
<feature type="domain" description="HTH tetR-type" evidence="5">
    <location>
        <begin position="15"/>
        <end position="75"/>
    </location>
</feature>
<keyword evidence="3" id="KW-0804">Transcription</keyword>
<dbReference type="EMBL" id="JBHTIL010000001">
    <property type="protein sequence ID" value="MFD0925472.1"/>
    <property type="molecule type" value="Genomic_DNA"/>
</dbReference>
<dbReference type="Proteomes" id="UP001597068">
    <property type="component" value="Unassembled WGS sequence"/>
</dbReference>
<dbReference type="InterPro" id="IPR036271">
    <property type="entry name" value="Tet_transcr_reg_TetR-rel_C_sf"/>
</dbReference>